<proteinExistence type="predicted"/>
<feature type="chain" id="PRO_5007833900" description="Secreted protein" evidence="1">
    <location>
        <begin position="18"/>
        <end position="80"/>
    </location>
</feature>
<keyword evidence="1" id="KW-0732">Signal</keyword>
<dbReference type="AlphaFoldDB" id="A0A162DD50"/>
<feature type="signal peptide" evidence="1">
    <location>
        <begin position="1"/>
        <end position="17"/>
    </location>
</feature>
<protein>
    <recommendedName>
        <fullName evidence="4">Secreted protein</fullName>
    </recommendedName>
</protein>
<evidence type="ECO:0008006" key="4">
    <source>
        <dbReference type="Google" id="ProtNLM"/>
    </source>
</evidence>
<evidence type="ECO:0000313" key="3">
    <source>
        <dbReference type="Proteomes" id="UP000076858"/>
    </source>
</evidence>
<accession>A0A162DD50</accession>
<name>A0A162DD50_9CRUS</name>
<dbReference type="Proteomes" id="UP000076858">
    <property type="component" value="Unassembled WGS sequence"/>
</dbReference>
<keyword evidence="3" id="KW-1185">Reference proteome</keyword>
<sequence>MLTRANIMSCFFEHCICLLWCISKRLKSNDSVGVQIYCTFLHCPLFFYCSCCVRDPRVNRTTPSAFYHWLYCLLATKRFI</sequence>
<dbReference type="EMBL" id="LRGB01002849">
    <property type="protein sequence ID" value="KZS06045.1"/>
    <property type="molecule type" value="Genomic_DNA"/>
</dbReference>
<organism evidence="2 3">
    <name type="scientific">Daphnia magna</name>
    <dbReference type="NCBI Taxonomy" id="35525"/>
    <lineage>
        <taxon>Eukaryota</taxon>
        <taxon>Metazoa</taxon>
        <taxon>Ecdysozoa</taxon>
        <taxon>Arthropoda</taxon>
        <taxon>Crustacea</taxon>
        <taxon>Branchiopoda</taxon>
        <taxon>Diplostraca</taxon>
        <taxon>Cladocera</taxon>
        <taxon>Anomopoda</taxon>
        <taxon>Daphniidae</taxon>
        <taxon>Daphnia</taxon>
    </lineage>
</organism>
<comment type="caution">
    <text evidence="2">The sequence shown here is derived from an EMBL/GenBank/DDBJ whole genome shotgun (WGS) entry which is preliminary data.</text>
</comment>
<evidence type="ECO:0000256" key="1">
    <source>
        <dbReference type="SAM" id="SignalP"/>
    </source>
</evidence>
<gene>
    <name evidence="2" type="ORF">APZ42_030550</name>
</gene>
<reference evidence="2 3" key="1">
    <citation type="submission" date="2016-03" db="EMBL/GenBank/DDBJ databases">
        <title>EvidentialGene: Evidence-directed Construction of Genes on Genomes.</title>
        <authorList>
            <person name="Gilbert D.G."/>
            <person name="Choi J.-H."/>
            <person name="Mockaitis K."/>
            <person name="Colbourne J."/>
            <person name="Pfrender M."/>
        </authorList>
    </citation>
    <scope>NUCLEOTIDE SEQUENCE [LARGE SCALE GENOMIC DNA]</scope>
    <source>
        <strain evidence="2 3">Xinb3</strain>
        <tissue evidence="2">Complete organism</tissue>
    </source>
</reference>
<evidence type="ECO:0000313" key="2">
    <source>
        <dbReference type="EMBL" id="KZS06045.1"/>
    </source>
</evidence>